<name>A0AAN6KGY9_9PEZI</name>
<dbReference type="InterPro" id="IPR007250">
    <property type="entry name" value="HSP9_HSP12"/>
</dbReference>
<proteinExistence type="predicted"/>
<feature type="compositionally biased region" description="Low complexity" evidence="1">
    <location>
        <begin position="12"/>
        <end position="24"/>
    </location>
</feature>
<dbReference type="Proteomes" id="UP001175353">
    <property type="component" value="Unassembled WGS sequence"/>
</dbReference>
<protein>
    <submittedName>
        <fullName evidence="2">Uncharacterized protein</fullName>
    </submittedName>
</protein>
<dbReference type="Gene3D" id="6.10.280.100">
    <property type="match status" value="1"/>
</dbReference>
<sequence>MSDSMRQSTTDKVSSSMKPDSSKSTMEKGTDSVKGAADSVAGKAQPDSEKSTGQSLTDSVSGGSSDASKSASDTAGKAQEQGGSMMNQASESLSNMAGQAQDALGMGSTFNTTHTPLGEGCFADNMIAAEK</sequence>
<dbReference type="EMBL" id="JAUJLE010000113">
    <property type="protein sequence ID" value="KAK0981131.1"/>
    <property type="molecule type" value="Genomic_DNA"/>
</dbReference>
<comment type="caution">
    <text evidence="2">The sequence shown here is derived from an EMBL/GenBank/DDBJ whole genome shotgun (WGS) entry which is preliminary data.</text>
</comment>
<dbReference type="AlphaFoldDB" id="A0AAN6KGY9"/>
<keyword evidence="3" id="KW-1185">Reference proteome</keyword>
<feature type="region of interest" description="Disordered" evidence="1">
    <location>
        <begin position="1"/>
        <end position="131"/>
    </location>
</feature>
<evidence type="ECO:0000313" key="3">
    <source>
        <dbReference type="Proteomes" id="UP001175353"/>
    </source>
</evidence>
<feature type="compositionally biased region" description="Low complexity" evidence="1">
    <location>
        <begin position="57"/>
        <end position="78"/>
    </location>
</feature>
<dbReference type="Pfam" id="PF04119">
    <property type="entry name" value="HSP9_HSP12"/>
    <property type="match status" value="1"/>
</dbReference>
<evidence type="ECO:0000256" key="1">
    <source>
        <dbReference type="SAM" id="MobiDB-lite"/>
    </source>
</evidence>
<gene>
    <name evidence="2" type="ORF">LTR91_011987</name>
</gene>
<evidence type="ECO:0000313" key="2">
    <source>
        <dbReference type="EMBL" id="KAK0981131.1"/>
    </source>
</evidence>
<feature type="compositionally biased region" description="Polar residues" evidence="1">
    <location>
        <begin position="81"/>
        <end position="98"/>
    </location>
</feature>
<organism evidence="2 3">
    <name type="scientific">Friedmanniomyces endolithicus</name>
    <dbReference type="NCBI Taxonomy" id="329885"/>
    <lineage>
        <taxon>Eukaryota</taxon>
        <taxon>Fungi</taxon>
        <taxon>Dikarya</taxon>
        <taxon>Ascomycota</taxon>
        <taxon>Pezizomycotina</taxon>
        <taxon>Dothideomycetes</taxon>
        <taxon>Dothideomycetidae</taxon>
        <taxon>Mycosphaerellales</taxon>
        <taxon>Teratosphaeriaceae</taxon>
        <taxon>Friedmanniomyces</taxon>
    </lineage>
</organism>
<accession>A0AAN6KGY9</accession>
<reference evidence="2" key="1">
    <citation type="submission" date="2023-06" db="EMBL/GenBank/DDBJ databases">
        <title>Black Yeasts Isolated from many extreme environments.</title>
        <authorList>
            <person name="Coleine C."/>
            <person name="Stajich J.E."/>
            <person name="Selbmann L."/>
        </authorList>
    </citation>
    <scope>NUCLEOTIDE SEQUENCE</scope>
    <source>
        <strain evidence="2">CCFEE 5200</strain>
    </source>
</reference>
<feature type="compositionally biased region" description="Polar residues" evidence="1">
    <location>
        <begin position="1"/>
        <end position="11"/>
    </location>
</feature>